<dbReference type="EnsemblMetazoa" id="ISCW018755-RA">
    <property type="protein sequence ID" value="ISCW018755-PA"/>
    <property type="gene ID" value="ISCW018755"/>
</dbReference>
<reference evidence="3" key="2">
    <citation type="submission" date="2020-05" db="UniProtKB">
        <authorList>
            <consortium name="EnsemblMetazoa"/>
        </authorList>
    </citation>
    <scope>IDENTIFICATION</scope>
    <source>
        <strain evidence="3">wikel</strain>
    </source>
</reference>
<reference evidence="2 4" key="1">
    <citation type="submission" date="2008-03" db="EMBL/GenBank/DDBJ databases">
        <title>Annotation of Ixodes scapularis.</title>
        <authorList>
            <consortium name="Ixodes scapularis Genome Project Consortium"/>
            <person name="Caler E."/>
            <person name="Hannick L.I."/>
            <person name="Bidwell S."/>
            <person name="Joardar V."/>
            <person name="Thiagarajan M."/>
            <person name="Amedeo P."/>
            <person name="Galinsky K.J."/>
            <person name="Schobel S."/>
            <person name="Inman J."/>
            <person name="Hostetler J."/>
            <person name="Miller J."/>
            <person name="Hammond M."/>
            <person name="Megy K."/>
            <person name="Lawson D."/>
            <person name="Kodira C."/>
            <person name="Sutton G."/>
            <person name="Meyer J."/>
            <person name="Hill C.A."/>
            <person name="Birren B."/>
            <person name="Nene V."/>
            <person name="Collins F."/>
            <person name="Alarcon-Chaidez F."/>
            <person name="Wikel S."/>
            <person name="Strausberg R."/>
        </authorList>
    </citation>
    <scope>NUCLEOTIDE SEQUENCE [LARGE SCALE GENOMIC DNA]</scope>
    <source>
        <strain evidence="4">Wikel</strain>
        <strain evidence="2">Wikel colony</strain>
    </source>
</reference>
<dbReference type="PaxDb" id="6945-B7PLB5"/>
<dbReference type="Gene3D" id="3.90.550.20">
    <property type="match status" value="1"/>
</dbReference>
<dbReference type="VEuPathDB" id="VectorBase:ISCP_000324"/>
<name>B7PLB5_IXOSC</name>
<dbReference type="PANTHER" id="PTHR46830:SF1">
    <property type="entry name" value="ALPHA-1,4-N-ACETYLGLUCOSAMINYLTRANSFERASE"/>
    <property type="match status" value="1"/>
</dbReference>
<feature type="non-terminal residue" evidence="2">
    <location>
        <position position="1"/>
    </location>
</feature>
<dbReference type="Proteomes" id="UP000001555">
    <property type="component" value="Unassembled WGS sequence"/>
</dbReference>
<dbReference type="InterPro" id="IPR007577">
    <property type="entry name" value="GlycoTrfase_DXD_sugar-bd_CS"/>
</dbReference>
<dbReference type="OrthoDB" id="409543at2759"/>
<dbReference type="SUPFAM" id="SSF53448">
    <property type="entry name" value="Nucleotide-diphospho-sugar transferases"/>
    <property type="match status" value="1"/>
</dbReference>
<dbReference type="HOGENOM" id="CLU_050117_0_0_1"/>
<dbReference type="EMBL" id="DS739614">
    <property type="protein sequence ID" value="EEC07387.1"/>
    <property type="molecule type" value="Genomic_DNA"/>
</dbReference>
<evidence type="ECO:0000313" key="4">
    <source>
        <dbReference type="Proteomes" id="UP000001555"/>
    </source>
</evidence>
<gene>
    <name evidence="2" type="ORF">IscW_ISCW018755</name>
</gene>
<feature type="transmembrane region" description="Helical" evidence="1">
    <location>
        <begin position="6"/>
        <end position="25"/>
    </location>
</feature>
<keyword evidence="1" id="KW-0812">Transmembrane</keyword>
<organism>
    <name type="scientific">Ixodes scapularis</name>
    <name type="common">Black-legged tick</name>
    <name type="synonym">Deer tick</name>
    <dbReference type="NCBI Taxonomy" id="6945"/>
    <lineage>
        <taxon>Eukaryota</taxon>
        <taxon>Metazoa</taxon>
        <taxon>Ecdysozoa</taxon>
        <taxon>Arthropoda</taxon>
        <taxon>Chelicerata</taxon>
        <taxon>Arachnida</taxon>
        <taxon>Acari</taxon>
        <taxon>Parasitiformes</taxon>
        <taxon>Ixodida</taxon>
        <taxon>Ixodoidea</taxon>
        <taxon>Ixodidae</taxon>
        <taxon>Ixodinae</taxon>
        <taxon>Ixodes</taxon>
    </lineage>
</organism>
<keyword evidence="4" id="KW-1185">Reference proteome</keyword>
<evidence type="ECO:0000313" key="2">
    <source>
        <dbReference type="EMBL" id="EEC07387.1"/>
    </source>
</evidence>
<keyword evidence="1" id="KW-1133">Transmembrane helix</keyword>
<proteinExistence type="predicted"/>
<accession>B7PLB5</accession>
<sequence>HFILVISVTAMMFIGTFCVASMLAFELDLQLDTQWDGKVEDFQYSEDGTYIVPNIVHFIRLGNASLQFVEVVCVRAAWLQQRPDHLMIHCDECNATVNSPLWYLIRDIPDLVLEPAKRPTEIFDVKFSSLQHASDVVRAQVLMKYGGIYLDSDAYLVRNLNPYRRYELSMGWSPGEFVGTQVIVAHKNARYLRLWYESYRLYRPSIWYWNAGELPTRKFLSLRPDLVNRVEADFGVSEDVAITLYLECNDKWRNFSAFHLFFRHRRRMVPSDFKRHKAVTLQTLPNYDRNFGQMARLVLSGSTRLGASV</sequence>
<dbReference type="VEuPathDB" id="VectorBase:ISCI018755"/>
<dbReference type="VEuPathDB" id="VectorBase:ISCW018755"/>
<evidence type="ECO:0000256" key="1">
    <source>
        <dbReference type="SAM" id="Phobius"/>
    </source>
</evidence>
<dbReference type="EMBL" id="ABJB010699159">
    <property type="status" value="NOT_ANNOTATED_CDS"/>
    <property type="molecule type" value="Genomic_DNA"/>
</dbReference>
<feature type="non-terminal residue" evidence="2">
    <location>
        <position position="309"/>
    </location>
</feature>
<evidence type="ECO:0000313" key="3">
    <source>
        <dbReference type="EnsemblMetazoa" id="ISCW018755-PA"/>
    </source>
</evidence>
<dbReference type="Pfam" id="PF04488">
    <property type="entry name" value="Gly_transf_sug"/>
    <property type="match status" value="1"/>
</dbReference>
<dbReference type="InterPro" id="IPR029044">
    <property type="entry name" value="Nucleotide-diphossugar_trans"/>
</dbReference>
<keyword evidence="1" id="KW-0472">Membrane</keyword>
<dbReference type="AlphaFoldDB" id="B7PLB5"/>
<dbReference type="PANTHER" id="PTHR46830">
    <property type="entry name" value="TRANSFERASE, PUTATIVE-RELATED"/>
    <property type="match status" value="1"/>
</dbReference>
<protein>
    <submittedName>
        <fullName evidence="2 3">Secreted protein, putative</fullName>
    </submittedName>
</protein>